<accession>A0A6N2L9L1</accession>
<dbReference type="AlphaFoldDB" id="A0A6N2L9L1"/>
<dbReference type="PANTHER" id="PTHR34959">
    <property type="entry name" value="PROTEIN LAZY 1"/>
    <property type="match status" value="1"/>
</dbReference>
<dbReference type="EMBL" id="CAADRP010001258">
    <property type="protein sequence ID" value="VFU37464.1"/>
    <property type="molecule type" value="Genomic_DNA"/>
</dbReference>
<dbReference type="GO" id="GO:2000012">
    <property type="term" value="P:regulation of auxin polar transport"/>
    <property type="evidence" value="ECO:0007669"/>
    <property type="project" value="InterPro"/>
</dbReference>
<reference evidence="1" key="1">
    <citation type="submission" date="2019-03" db="EMBL/GenBank/DDBJ databases">
        <authorList>
            <person name="Mank J."/>
            <person name="Almeida P."/>
        </authorList>
    </citation>
    <scope>NUCLEOTIDE SEQUENCE</scope>
    <source>
        <strain evidence="1">78183</strain>
    </source>
</reference>
<dbReference type="InterPro" id="IPR038928">
    <property type="entry name" value="LAZY1"/>
</dbReference>
<gene>
    <name evidence="1" type="ORF">SVIM_LOCUS197908</name>
</gene>
<proteinExistence type="predicted"/>
<dbReference type="GO" id="GO:0009630">
    <property type="term" value="P:gravitropism"/>
    <property type="evidence" value="ECO:0007669"/>
    <property type="project" value="InterPro"/>
</dbReference>
<dbReference type="PANTHER" id="PTHR34959:SF4">
    <property type="entry name" value="PROTEIN LAZY 1"/>
    <property type="match status" value="1"/>
</dbReference>
<organism evidence="1">
    <name type="scientific">Salix viminalis</name>
    <name type="common">Common osier</name>
    <name type="synonym">Basket willow</name>
    <dbReference type="NCBI Taxonomy" id="40686"/>
    <lineage>
        <taxon>Eukaryota</taxon>
        <taxon>Viridiplantae</taxon>
        <taxon>Streptophyta</taxon>
        <taxon>Embryophyta</taxon>
        <taxon>Tracheophyta</taxon>
        <taxon>Spermatophyta</taxon>
        <taxon>Magnoliopsida</taxon>
        <taxon>eudicotyledons</taxon>
        <taxon>Gunneridae</taxon>
        <taxon>Pentapetalae</taxon>
        <taxon>rosids</taxon>
        <taxon>fabids</taxon>
        <taxon>Malpighiales</taxon>
        <taxon>Salicaceae</taxon>
        <taxon>Saliceae</taxon>
        <taxon>Salix</taxon>
    </lineage>
</organism>
<evidence type="ECO:0000313" key="1">
    <source>
        <dbReference type="EMBL" id="VFU37464.1"/>
    </source>
</evidence>
<name>A0A6N2L9L1_SALVM</name>
<protein>
    <submittedName>
        <fullName evidence="1">Uncharacterized protein</fullName>
    </submittedName>
</protein>
<sequence length="232" mass="26411">MKWLPINDQASSQLVLGCTTDHRKLVPNHSRIYFLIGIQTNFVHFLLKRPLGVAPILVADSHYKERPSFDSRYGSRLLKQQNEECDNSFSDNECEDENNRDEASIISSDLFHGFGNWSKEGKVTDEIASENEVKGEMQAKKAHKSAKYCIKNILTKFHSALGNHTPSAGDEASNSVSTKKKINKLPKMFHRKVHPQNPLAEKEFMMFRTDKTMNTLNEGGYNADLMHQVKDK</sequence>